<keyword evidence="3" id="KW-0581">Phagocytosis</keyword>
<dbReference type="Proteomes" id="UP001286313">
    <property type="component" value="Unassembled WGS sequence"/>
</dbReference>
<protein>
    <recommendedName>
        <fullName evidence="7">PID domain-containing protein</fullName>
    </recommendedName>
</protein>
<comment type="similarity">
    <text evidence="4">Belongs to the ced-6 family.</text>
</comment>
<dbReference type="FunFam" id="2.30.29.30:FF:000118">
    <property type="entry name" value="GULP PTB domain containing engulfment adaptor 1"/>
    <property type="match status" value="1"/>
</dbReference>
<dbReference type="InterPro" id="IPR006020">
    <property type="entry name" value="PTB/PI_dom"/>
</dbReference>
<feature type="domain" description="PID" evidence="7">
    <location>
        <begin position="62"/>
        <end position="196"/>
    </location>
</feature>
<feature type="coiled-coil region" evidence="5">
    <location>
        <begin position="196"/>
        <end position="223"/>
    </location>
</feature>
<evidence type="ECO:0000313" key="8">
    <source>
        <dbReference type="EMBL" id="KAK3858959.1"/>
    </source>
</evidence>
<dbReference type="EMBL" id="JAWQEG010005154">
    <property type="protein sequence ID" value="KAK3858959.1"/>
    <property type="molecule type" value="Genomic_DNA"/>
</dbReference>
<dbReference type="PANTHER" id="PTHR11232">
    <property type="entry name" value="PHOSPHOTYROSINE INTERACTION DOMAIN-CONTAINING FAMILY MEMBER"/>
    <property type="match status" value="1"/>
</dbReference>
<feature type="compositionally biased region" description="Pro residues" evidence="6">
    <location>
        <begin position="272"/>
        <end position="281"/>
    </location>
</feature>
<keyword evidence="5" id="KW-0175">Coiled coil</keyword>
<reference evidence="8" key="1">
    <citation type="submission" date="2023-10" db="EMBL/GenBank/DDBJ databases">
        <title>Genome assemblies of two species of porcelain crab, Petrolisthes cinctipes and Petrolisthes manimaculis (Anomura: Porcellanidae).</title>
        <authorList>
            <person name="Angst P."/>
        </authorList>
    </citation>
    <scope>NUCLEOTIDE SEQUENCE</scope>
    <source>
        <strain evidence="8">PB745_01</strain>
        <tissue evidence="8">Gill</tissue>
    </source>
</reference>
<keyword evidence="2" id="KW-0963">Cytoplasm</keyword>
<evidence type="ECO:0000256" key="4">
    <source>
        <dbReference type="ARBA" id="ARBA00060944"/>
    </source>
</evidence>
<dbReference type="InterPro" id="IPR051133">
    <property type="entry name" value="Adapter_Engulfment-Domain"/>
</dbReference>
<dbReference type="InterPro" id="IPR011993">
    <property type="entry name" value="PH-like_dom_sf"/>
</dbReference>
<dbReference type="PANTHER" id="PTHR11232:SF77">
    <property type="entry name" value="GULP PTB DOMAIN CONTAINING ENGULFMENT ADAPTOR 1"/>
    <property type="match status" value="1"/>
</dbReference>
<feature type="region of interest" description="Disordered" evidence="6">
    <location>
        <begin position="430"/>
        <end position="450"/>
    </location>
</feature>
<evidence type="ECO:0000256" key="2">
    <source>
        <dbReference type="ARBA" id="ARBA00022490"/>
    </source>
</evidence>
<feature type="compositionally biased region" description="Low complexity" evidence="6">
    <location>
        <begin position="254"/>
        <end position="271"/>
    </location>
</feature>
<comment type="caution">
    <text evidence="8">The sequence shown here is derived from an EMBL/GenBank/DDBJ whole genome shotgun (WGS) entry which is preliminary data.</text>
</comment>
<feature type="region of interest" description="Disordered" evidence="6">
    <location>
        <begin position="250"/>
        <end position="410"/>
    </location>
</feature>
<evidence type="ECO:0000256" key="3">
    <source>
        <dbReference type="ARBA" id="ARBA00022907"/>
    </source>
</evidence>
<dbReference type="PROSITE" id="PS01179">
    <property type="entry name" value="PID"/>
    <property type="match status" value="1"/>
</dbReference>
<organism evidence="8 9">
    <name type="scientific">Petrolisthes cinctipes</name>
    <name type="common">Flat porcelain crab</name>
    <dbReference type="NCBI Taxonomy" id="88211"/>
    <lineage>
        <taxon>Eukaryota</taxon>
        <taxon>Metazoa</taxon>
        <taxon>Ecdysozoa</taxon>
        <taxon>Arthropoda</taxon>
        <taxon>Crustacea</taxon>
        <taxon>Multicrustacea</taxon>
        <taxon>Malacostraca</taxon>
        <taxon>Eumalacostraca</taxon>
        <taxon>Eucarida</taxon>
        <taxon>Decapoda</taxon>
        <taxon>Pleocyemata</taxon>
        <taxon>Anomura</taxon>
        <taxon>Galatheoidea</taxon>
        <taxon>Porcellanidae</taxon>
        <taxon>Petrolisthes</taxon>
    </lineage>
</organism>
<dbReference type="GO" id="GO:0043277">
    <property type="term" value="P:apoptotic cell clearance"/>
    <property type="evidence" value="ECO:0007669"/>
    <property type="project" value="UniProtKB-ARBA"/>
</dbReference>
<dbReference type="Gene3D" id="2.30.29.30">
    <property type="entry name" value="Pleckstrin-homology domain (PH domain)/Phosphotyrosine-binding domain (PTB)"/>
    <property type="match status" value="1"/>
</dbReference>
<evidence type="ECO:0000256" key="5">
    <source>
        <dbReference type="SAM" id="Coils"/>
    </source>
</evidence>
<dbReference type="Pfam" id="PF00640">
    <property type="entry name" value="PID"/>
    <property type="match status" value="1"/>
</dbReference>
<comment type="subcellular location">
    <subcellularLocation>
        <location evidence="1">Cytoplasm</location>
    </subcellularLocation>
</comment>
<feature type="compositionally biased region" description="Pro residues" evidence="6">
    <location>
        <begin position="343"/>
        <end position="376"/>
    </location>
</feature>
<dbReference type="CDD" id="cd01273">
    <property type="entry name" value="PTB_CED-6"/>
    <property type="match status" value="1"/>
</dbReference>
<dbReference type="SMART" id="SM00462">
    <property type="entry name" value="PTB"/>
    <property type="match status" value="1"/>
</dbReference>
<sequence>MCRRNIELLSLYQLRFPALLLPSSDGVCSGVFPVVSVGASKLKVISNKNWLHPPEALQKGHIAYLVKFLGSTEVDQPKGIEVVKEGIRKLKFTQQLKKAEGSKTPKVELTVSIDGVAIHEPKTKKNLHQYPLHRISYCADDKAEKRFFSFIAKEADSDKHTCFVFVSDKLAEEITLTIGQAFDLAYRRFVETSGREVEMRRQLLLLQKQVEGLQDENHTLKTRITQLATLKNRPDVEDYMRENNISDLLTLNGESSTDPEPSSDTTTLTSPAVPPPLPPRTSPRQETESNLIDDIFSTPNGTEDDDFNPRAEESAPALVNGTSNHADDDDFDPRAEEKKPRPRTPAPVPSSAPPSRPPPELNGFSSPPPLVPPPRPARSHEQPSQVNGLSDDIFSTPADPFGSPAFAPTSTQAPDALAQFIEMKAGFSRGLSFGTADDDFTLESLDPLKN</sequence>
<evidence type="ECO:0000259" key="7">
    <source>
        <dbReference type="PROSITE" id="PS01179"/>
    </source>
</evidence>
<gene>
    <name evidence="8" type="ORF">Pcinc_034881</name>
</gene>
<accession>A0AAE1ENU1</accession>
<evidence type="ECO:0000313" key="9">
    <source>
        <dbReference type="Proteomes" id="UP001286313"/>
    </source>
</evidence>
<evidence type="ECO:0000256" key="6">
    <source>
        <dbReference type="SAM" id="MobiDB-lite"/>
    </source>
</evidence>
<proteinExistence type="inferred from homology"/>
<dbReference type="GO" id="GO:0005737">
    <property type="term" value="C:cytoplasm"/>
    <property type="evidence" value="ECO:0007669"/>
    <property type="project" value="UniProtKB-SubCell"/>
</dbReference>
<name>A0AAE1ENU1_PETCI</name>
<dbReference type="SUPFAM" id="SSF50729">
    <property type="entry name" value="PH domain-like"/>
    <property type="match status" value="1"/>
</dbReference>
<evidence type="ECO:0000256" key="1">
    <source>
        <dbReference type="ARBA" id="ARBA00004496"/>
    </source>
</evidence>
<dbReference type="AlphaFoldDB" id="A0AAE1ENU1"/>
<keyword evidence="9" id="KW-1185">Reference proteome</keyword>